<protein>
    <submittedName>
        <fullName evidence="2">Phasin family protein</fullName>
    </submittedName>
</protein>
<dbReference type="AlphaFoldDB" id="A0A7W5K075"/>
<feature type="domain" description="Phasin" evidence="1">
    <location>
        <begin position="19"/>
        <end position="110"/>
    </location>
</feature>
<organism evidence="2 3">
    <name type="scientific">Halomonas campaniensis</name>
    <dbReference type="NCBI Taxonomy" id="213554"/>
    <lineage>
        <taxon>Bacteria</taxon>
        <taxon>Pseudomonadati</taxon>
        <taxon>Pseudomonadota</taxon>
        <taxon>Gammaproteobacteria</taxon>
        <taxon>Oceanospirillales</taxon>
        <taxon>Halomonadaceae</taxon>
        <taxon>Halomonas</taxon>
    </lineage>
</organism>
<dbReference type="Pfam" id="PF09361">
    <property type="entry name" value="Phasin_2"/>
    <property type="match status" value="1"/>
</dbReference>
<evidence type="ECO:0000313" key="2">
    <source>
        <dbReference type="EMBL" id="MBB3329381.1"/>
    </source>
</evidence>
<dbReference type="RefSeq" id="WP_183329477.1">
    <property type="nucleotide sequence ID" value="NZ_JACHZF010000002.1"/>
</dbReference>
<sequence length="119" mass="13022">MSTKATTQKTTEQFEGLFVEPARAYGSLTLEYYEKLLGAQLDAARSYTDLGLAQARAWIDVRDADGLKKVVEGQQKAAQDLGERMKSDAEKVSALGQDFLQKSQKLVEESMKSATAAAK</sequence>
<evidence type="ECO:0000259" key="1">
    <source>
        <dbReference type="Pfam" id="PF09361"/>
    </source>
</evidence>
<evidence type="ECO:0000313" key="3">
    <source>
        <dbReference type="Proteomes" id="UP000553442"/>
    </source>
</evidence>
<name>A0A7W5K075_9GAMM</name>
<keyword evidence="3" id="KW-1185">Reference proteome</keyword>
<accession>A0A7W5K075</accession>
<dbReference type="EMBL" id="JACHZF010000002">
    <property type="protein sequence ID" value="MBB3329381.1"/>
    <property type="molecule type" value="Genomic_DNA"/>
</dbReference>
<proteinExistence type="predicted"/>
<dbReference type="InterPro" id="IPR018968">
    <property type="entry name" value="Phasin"/>
</dbReference>
<comment type="caution">
    <text evidence="2">The sequence shown here is derived from an EMBL/GenBank/DDBJ whole genome shotgun (WGS) entry which is preliminary data.</text>
</comment>
<reference evidence="2 3" key="1">
    <citation type="submission" date="2020-08" db="EMBL/GenBank/DDBJ databases">
        <title>Genomic Encyclopedia of Archaeal and Bacterial Type Strains, Phase II (KMG-II): from individual species to whole genera.</title>
        <authorList>
            <person name="Goeker M."/>
        </authorList>
    </citation>
    <scope>NUCLEOTIDE SEQUENCE [LARGE SCALE GENOMIC DNA]</scope>
    <source>
        <strain evidence="2 3">5AG</strain>
    </source>
</reference>
<dbReference type="Proteomes" id="UP000553442">
    <property type="component" value="Unassembled WGS sequence"/>
</dbReference>
<gene>
    <name evidence="2" type="ORF">BDK63_000221</name>
</gene>